<dbReference type="Proteomes" id="UP000029014">
    <property type="component" value="Unassembled WGS sequence"/>
</dbReference>
<evidence type="ECO:0000256" key="4">
    <source>
        <dbReference type="ARBA" id="ARBA00009716"/>
    </source>
</evidence>
<comment type="caution">
    <text evidence="18">The sequence shown here is derived from an EMBL/GenBank/DDBJ whole genome shotgun (WGS) entry which is preliminary data.</text>
</comment>
<keyword evidence="13" id="KW-0411">Iron-sulfur</keyword>
<organism evidence="18 19">
    <name type="scientific">Bifidobacterium minimum</name>
    <dbReference type="NCBI Taxonomy" id="1693"/>
    <lineage>
        <taxon>Bacteria</taxon>
        <taxon>Bacillati</taxon>
        <taxon>Actinomycetota</taxon>
        <taxon>Actinomycetes</taxon>
        <taxon>Bifidobacteriales</taxon>
        <taxon>Bifidobacteriaceae</taxon>
        <taxon>Bifidobacterium</taxon>
    </lineage>
</organism>
<keyword evidence="5" id="KW-0028">Amino-acid biosynthesis</keyword>
<dbReference type="PROSITE" id="PS51278">
    <property type="entry name" value="GATASE_TYPE_2"/>
    <property type="match status" value="1"/>
</dbReference>
<keyword evidence="15" id="KW-0003">3Fe-4S</keyword>
<dbReference type="FunFam" id="3.60.20.10:FF:000001">
    <property type="entry name" value="Glutamate synthase, large subunit"/>
    <property type="match status" value="1"/>
</dbReference>
<comment type="cofactor">
    <cofactor evidence="2">
        <name>[3Fe-4S] cluster</name>
        <dbReference type="ChEBI" id="CHEBI:21137"/>
    </cofactor>
</comment>
<evidence type="ECO:0000256" key="10">
    <source>
        <dbReference type="ARBA" id="ARBA00022962"/>
    </source>
</evidence>
<dbReference type="Gene3D" id="3.60.20.10">
    <property type="entry name" value="Glutamine Phosphoribosylpyrophosphate, subunit 1, domain 1"/>
    <property type="match status" value="1"/>
</dbReference>
<keyword evidence="8" id="KW-0479">Metal-binding</keyword>
<dbReference type="InterPro" id="IPR013785">
    <property type="entry name" value="Aldolase_TIM"/>
</dbReference>
<dbReference type="Pfam" id="PF04898">
    <property type="entry name" value="Glu_syn_central"/>
    <property type="match status" value="1"/>
</dbReference>
<reference evidence="18 19" key="1">
    <citation type="submission" date="2014-03" db="EMBL/GenBank/DDBJ databases">
        <title>Genomics of Bifidobacteria.</title>
        <authorList>
            <person name="Ventura M."/>
            <person name="Milani C."/>
            <person name="Lugli G.A."/>
        </authorList>
    </citation>
    <scope>NUCLEOTIDE SEQUENCE [LARGE SCALE GENOMIC DNA]</scope>
    <source>
        <strain evidence="18 19">LMG 11592</strain>
    </source>
</reference>
<dbReference type="SUPFAM" id="SSF69336">
    <property type="entry name" value="Alpha subunit of glutamate synthase, C-terminal domain"/>
    <property type="match status" value="1"/>
</dbReference>
<evidence type="ECO:0000256" key="6">
    <source>
        <dbReference type="ARBA" id="ARBA00022630"/>
    </source>
</evidence>
<evidence type="ECO:0000313" key="18">
    <source>
        <dbReference type="EMBL" id="KFI72685.1"/>
    </source>
</evidence>
<dbReference type="eggNOG" id="COG0069">
    <property type="taxonomic scope" value="Bacteria"/>
</dbReference>
<dbReference type="FunFam" id="3.20.20.70:FF:000031">
    <property type="entry name" value="Glutamate synthase 1 [NADH]"/>
    <property type="match status" value="1"/>
</dbReference>
<evidence type="ECO:0000256" key="11">
    <source>
        <dbReference type="ARBA" id="ARBA00023002"/>
    </source>
</evidence>
<proteinExistence type="inferred from homology"/>
<keyword evidence="6" id="KW-0285">Flavoprotein</keyword>
<dbReference type="InterPro" id="IPR002932">
    <property type="entry name" value="Glu_synthdom"/>
</dbReference>
<keyword evidence="10" id="KW-0315">Glutamine amidotransferase</keyword>
<evidence type="ECO:0000256" key="9">
    <source>
        <dbReference type="ARBA" id="ARBA00022827"/>
    </source>
</evidence>
<dbReference type="FunFam" id="3.20.20.70:FF:000053">
    <property type="entry name" value="Glutamate synthase large subunit"/>
    <property type="match status" value="1"/>
</dbReference>
<dbReference type="eggNOG" id="COG0070">
    <property type="taxonomic scope" value="Bacteria"/>
</dbReference>
<dbReference type="Pfam" id="PF01493">
    <property type="entry name" value="GXGXG"/>
    <property type="match status" value="1"/>
</dbReference>
<evidence type="ECO:0000256" key="14">
    <source>
        <dbReference type="ARBA" id="ARBA00023164"/>
    </source>
</evidence>
<dbReference type="Gene3D" id="2.160.20.60">
    <property type="entry name" value="Glutamate synthase, alpha subunit, C-terminal domain"/>
    <property type="match status" value="1"/>
</dbReference>
<evidence type="ECO:0000256" key="1">
    <source>
        <dbReference type="ARBA" id="ARBA00001917"/>
    </source>
</evidence>
<dbReference type="STRING" id="1693.BMIN_0585"/>
<dbReference type="InterPro" id="IPR029055">
    <property type="entry name" value="Ntn_hydrolases_N"/>
</dbReference>
<evidence type="ECO:0000259" key="17">
    <source>
        <dbReference type="PROSITE" id="PS51278"/>
    </source>
</evidence>
<dbReference type="GO" id="GO:0051538">
    <property type="term" value="F:3 iron, 4 sulfur cluster binding"/>
    <property type="evidence" value="ECO:0007669"/>
    <property type="project" value="UniProtKB-KW"/>
</dbReference>
<evidence type="ECO:0000256" key="2">
    <source>
        <dbReference type="ARBA" id="ARBA00001927"/>
    </source>
</evidence>
<keyword evidence="14" id="KW-0314">Glutamate biosynthesis</keyword>
<keyword evidence="9" id="KW-0274">FAD</keyword>
<keyword evidence="19" id="KW-1185">Reference proteome</keyword>
<dbReference type="FunFam" id="2.160.20.60:FF:000001">
    <property type="entry name" value="Glutamate synthase, large subunit"/>
    <property type="match status" value="1"/>
</dbReference>
<feature type="domain" description="Glutamine amidotransferase type-2" evidence="17">
    <location>
        <begin position="52"/>
        <end position="439"/>
    </location>
</feature>
<dbReference type="SUPFAM" id="SSF51395">
    <property type="entry name" value="FMN-linked oxidoreductases"/>
    <property type="match status" value="1"/>
</dbReference>
<keyword evidence="11 18" id="KW-0560">Oxidoreductase</keyword>
<dbReference type="Gene3D" id="3.20.20.70">
    <property type="entry name" value="Aldolase class I"/>
    <property type="match status" value="2"/>
</dbReference>
<dbReference type="GO" id="GO:0019676">
    <property type="term" value="P:ammonia assimilation cycle"/>
    <property type="evidence" value="ECO:0007669"/>
    <property type="project" value="TreeGrafter"/>
</dbReference>
<evidence type="ECO:0000256" key="12">
    <source>
        <dbReference type="ARBA" id="ARBA00023004"/>
    </source>
</evidence>
<evidence type="ECO:0000256" key="5">
    <source>
        <dbReference type="ARBA" id="ARBA00022605"/>
    </source>
</evidence>
<dbReference type="InterPro" id="IPR036485">
    <property type="entry name" value="Glu_synth_asu_C_sf"/>
</dbReference>
<evidence type="ECO:0000256" key="16">
    <source>
        <dbReference type="ARBA" id="ARBA00029440"/>
    </source>
</evidence>
<dbReference type="PANTHER" id="PTHR11938">
    <property type="entry name" value="FAD NADPH DEHYDROGENASE/OXIDOREDUCTASE"/>
    <property type="match status" value="1"/>
</dbReference>
<keyword evidence="7" id="KW-0288">FMN</keyword>
<gene>
    <name evidence="18" type="ORF">BMIN_0585</name>
</gene>
<dbReference type="InterPro" id="IPR017932">
    <property type="entry name" value="GATase_2_dom"/>
</dbReference>
<dbReference type="CDD" id="cd02808">
    <property type="entry name" value="GltS_FMN"/>
    <property type="match status" value="1"/>
</dbReference>
<dbReference type="Pfam" id="PF01645">
    <property type="entry name" value="Glu_synthase"/>
    <property type="match status" value="1"/>
</dbReference>
<evidence type="ECO:0000256" key="13">
    <source>
        <dbReference type="ARBA" id="ARBA00023014"/>
    </source>
</evidence>
<dbReference type="GO" id="GO:0006537">
    <property type="term" value="P:glutamate biosynthetic process"/>
    <property type="evidence" value="ECO:0007669"/>
    <property type="project" value="UniProtKB-KW"/>
</dbReference>
<accession>A0A087BNT5</accession>
<dbReference type="SUPFAM" id="SSF56235">
    <property type="entry name" value="N-terminal nucleophile aminohydrolases (Ntn hydrolases)"/>
    <property type="match status" value="1"/>
</dbReference>
<comment type="cofactor">
    <cofactor evidence="3">
        <name>FAD</name>
        <dbReference type="ChEBI" id="CHEBI:57692"/>
    </cofactor>
</comment>
<dbReference type="eggNOG" id="COG0067">
    <property type="taxonomic scope" value="Bacteria"/>
</dbReference>
<evidence type="ECO:0000313" key="19">
    <source>
        <dbReference type="Proteomes" id="UP000029014"/>
    </source>
</evidence>
<dbReference type="CDD" id="cd00982">
    <property type="entry name" value="gltB_C"/>
    <property type="match status" value="1"/>
</dbReference>
<protein>
    <submittedName>
        <fullName evidence="18">Glutamate synthase domain 2</fullName>
        <ecNumber evidence="18">1.4.1.13</ecNumber>
    </submittedName>
</protein>
<dbReference type="NCBIfam" id="NF008730">
    <property type="entry name" value="PRK11750.1"/>
    <property type="match status" value="1"/>
</dbReference>
<evidence type="ECO:0000256" key="3">
    <source>
        <dbReference type="ARBA" id="ARBA00001974"/>
    </source>
</evidence>
<name>A0A087BNT5_9BIFI</name>
<comment type="cofactor">
    <cofactor evidence="1">
        <name>FMN</name>
        <dbReference type="ChEBI" id="CHEBI:58210"/>
    </cofactor>
</comment>
<evidence type="ECO:0000256" key="8">
    <source>
        <dbReference type="ARBA" id="ARBA00022723"/>
    </source>
</evidence>
<dbReference type="PANTHER" id="PTHR11938:SF133">
    <property type="entry name" value="GLUTAMATE SYNTHASE (NADH)"/>
    <property type="match status" value="1"/>
</dbReference>
<dbReference type="CDD" id="cd00713">
    <property type="entry name" value="GltS"/>
    <property type="match status" value="1"/>
</dbReference>
<sequence>MRAVSCDGTVNDDGFRPVPGDEVIVVAFPAPLDLTVHPAEGMYDPSQEHDACGVGMVTTLNRRPERAIIDAAIEVLVNLNHRGAVGAEENTGDGAGILMAMPDAFMRAVVDADLPEPGAYAAGIAFLDRDIAHAGREQQAIGDIAREEGLEVLAWRDVPIDPDGLGLQALASMPSFRTLVVASKDRDLRGVDLDRRTFRVRKRVEHEVGTYFASLSALTITYKGMLTTMQLTPFFPDLSDPRMATTIAIVHSRFSTNTFPSWPLAQPFRLIAHNGEINTIQGNRNWLSAREGRLSSKLLGEFKPLLPIATPGYSDSGTFDECLELLHLAGRSLPHAISMMVPPAWEKNHDLDPDVRAFYEYNNTLIEPWDGPADIVFTDGVQVGAVLDRNGFRPGRWQVTDKGYVVLASEAGVLPETPTDSIVSKGRLEPGRMFLVDTEQGRIIPDEEIKRTLASQHPYRSWIEGNSVEMSGLPVREHVRHSGQSVQRRQRAFGYTEEDLKILLAPMANTGKEPLGSMGNDAPMAVLSSRSRMLFDYFTQKFAQVTNPPLDWEREEIVTSLESAIGPEPNLLEDVEQHAKKIIIPLPVINSDEMAQLKRLDRATVLGGYYKPFIVRGLYQVAGGGAALKSRLDDIFDEIDAAIADGSNFIVLSDRESNHTWGPIPSLLLTSAVHHHLLRRHTRTQVSLAVEAGDVREIHHVALLIAYGAACVNPYLAFESVEDLAQKGYLTVDAPTAVRHLATALSTGVLKIMSKMGVSTIMSYRGAQLFEAIGLNSDVIDAYFTGTTSRVGGIGLDEIAEEVAVRHRVAYPNQWNARPHRNLRTGGDYKWRRTGEDHLNDPEAIFLLQQSTRRGDYDMFKRYSAHVNDTSNRLMTLRGLMELKSTRSPIDISEVEPASEIVKRFSTGAMSYGSISQEAHETLAIAMNSIGARSNSGEGGESDDRIADPRRYSRIKQIASARFGVTSDYLVHATDLQIKLAQGAKPGEGGHLPGAKVPPWIATVRHATPGVELISPPPHHDIYSIEDLKQLINDAKMANPRARIHVKLVSEFGVGTIAAGVAKCHADVVLISGHDGGTGAAPLNAIKHAGTPWEIGLSETQQTLVLNGLRSRIVVQCDGELKTGRDVVVAALLGAEEFGFATTALMVEGCVMMRACHKNTCPQGIATQDPELRARFTGRPEDVVNFFMFIAQEVRELLAQLGFHTLEEAVGHVECLDQNKAVGAWKSDGIDLSAVLAQSGPTPGTVLHQTIEQNHELDKALDNRLIEFARPALDDREPVRVDVPIRNVNRTVGTMLGYEITRRYGAAGLPDDTIDMTLRGSGGQSLGAFIPRGETLRVIGEVNDYAGKGLSGGRLIVRPPQDIRYDPHTNVIAGNVTGFGATSGEMLIAGRAGERFAVRNGGATFVVEGVGDHGCEYMTGGTVVVLGSTGRNFGAGFSGGHAYVLDLDTRLINPGAMKSHALRLQPLDDEESSIVRGLVERHQKETGSAFARSLLEDWDASARRFTSIAPRAYLAMSRAMVEAQRNHVDFNAPGAWENVYEQVMEGAH</sequence>
<evidence type="ECO:0000256" key="7">
    <source>
        <dbReference type="ARBA" id="ARBA00022643"/>
    </source>
</evidence>
<dbReference type="GO" id="GO:0046872">
    <property type="term" value="F:metal ion binding"/>
    <property type="evidence" value="ECO:0007669"/>
    <property type="project" value="UniProtKB-KW"/>
</dbReference>
<dbReference type="Pfam" id="PF00310">
    <property type="entry name" value="GATase_2"/>
    <property type="match status" value="1"/>
</dbReference>
<dbReference type="EC" id="1.4.1.13" evidence="18"/>
<dbReference type="InterPro" id="IPR050711">
    <property type="entry name" value="ET-N_metabolism_enzyme"/>
</dbReference>
<comment type="similarity">
    <text evidence="4">Belongs to the glutamate synthase family.</text>
</comment>
<keyword evidence="12" id="KW-0408">Iron</keyword>
<dbReference type="EMBL" id="JGZD01000009">
    <property type="protein sequence ID" value="KFI72685.1"/>
    <property type="molecule type" value="Genomic_DNA"/>
</dbReference>
<evidence type="ECO:0000256" key="15">
    <source>
        <dbReference type="ARBA" id="ARBA00023291"/>
    </source>
</evidence>
<dbReference type="GO" id="GO:0004355">
    <property type="term" value="F:glutamate synthase (NADPH) activity"/>
    <property type="evidence" value="ECO:0007669"/>
    <property type="project" value="UniProtKB-EC"/>
</dbReference>
<dbReference type="InterPro" id="IPR002489">
    <property type="entry name" value="Glu_synth_asu_C"/>
</dbReference>
<dbReference type="InterPro" id="IPR006982">
    <property type="entry name" value="Glu_synth_centr_N"/>
</dbReference>
<comment type="pathway">
    <text evidence="16">Amino-acid biosynthesis.</text>
</comment>